<name>A0AAW1R698_9CHLO</name>
<evidence type="ECO:0000256" key="13">
    <source>
        <dbReference type="PROSITE-ProRule" id="PRU00221"/>
    </source>
</evidence>
<keyword evidence="8" id="KW-0931">ER-Golgi transport</keyword>
<dbReference type="GO" id="GO:0005789">
    <property type="term" value="C:endoplasmic reticulum membrane"/>
    <property type="evidence" value="ECO:0007669"/>
    <property type="project" value="UniProtKB-SubCell"/>
</dbReference>
<dbReference type="Gene3D" id="1.20.940.10">
    <property type="entry name" value="Functional domain of the splicing factor Prp18"/>
    <property type="match status" value="1"/>
</dbReference>
<feature type="repeat" description="WD" evidence="13">
    <location>
        <begin position="173"/>
        <end position="215"/>
    </location>
</feature>
<dbReference type="Gene3D" id="2.130.10.10">
    <property type="entry name" value="YVTN repeat-like/Quinoprotein amine dehydrogenase"/>
    <property type="match status" value="1"/>
</dbReference>
<dbReference type="PANTHER" id="PTHR13923:SF11">
    <property type="entry name" value="SECRETORY 31, ISOFORM D"/>
    <property type="match status" value="1"/>
</dbReference>
<dbReference type="InterPro" id="IPR019775">
    <property type="entry name" value="WD40_repeat_CS"/>
</dbReference>
<dbReference type="PROSITE" id="PS50294">
    <property type="entry name" value="WD_REPEATS_REGION"/>
    <property type="match status" value="1"/>
</dbReference>
<sequence>MAPLREAPRSGTVAFSPSAPFIAMGTVAGATDMSFSTNSTLEVFKVDFVVGGHELEAAGGPVTAPERFHRLAWGTQGQESHAHPLGLLAGGLTDGAIVVWDPAKVVGEETNGGESAALVSKLQKHTAAVKGLEFNSFSPNLLASGGADADLCIWDLTTPARPNLYPALKSSGQNGPGADITHLAWNRKVQHILASCSANGTVVVWDLKKQHPVISLKDNAGRMRQASVLQWNPEVATQLIVACEDDLSPTLQLWDLRNHVSPVKEFLGHNKGVLGMAWSVHDPTLLLSTGKDGRTLLWDVPSSEVLGEISGSESCFNVAWSPTNPGVFATASYGGEGHAAKVALWDLSSFTAGGTQDTINDDFSVSSIPTGPRQPLKRAPAWMKRPVGATFGFGGKLVQFHNVKRQAQNGDTFQTAQLMLQQVVTETGLVTRSTQFEEAISGGERPALVTFCDAKASASPPQDAETWAFLRVLFEEDARRHLLTHLGFEDALPPVASVPTADVDEAAQSLDGLSLHASPQPPSVPHSVDGDGAGFFGHEEDADAFFEDLAPLTTAASPSPKRSPRYAGGEDHHEETEAEAGASEHDIQRALYVGNYAAALDACLQADRMADALIIGSLGGGELWTKAQKEYMRRAPRPYMKVVHAIMENDFLALIKSRPLDTWKETLAILCAYSRAEEWADLCDALARRLAGAGLAHAATLCWICAGNVDQTVKHWTAGTDKRNMPLDKLQDLMERAVVLGLGVGQQRGSPALSDLVNQYASILASQGCMGMALEYLDMVPGEASATNAILRDRIYRSSGPDIPPNISPPPFPFIGEDVQPAPGVSASTGNEYGYDQSQYQQPAYSYTDAQQYGNGGYAHDAYSQGYNQYAAPPAAPAVQPAQQHATPAHQYAAPHVAQAPAQQYQAPVQRPAQTAAVSSPSHWGASQQQPQQPQQQQWAQQPAVFQPAMQGPPPAEMHVPQPTVFMPSRAAAPPPPPQNTAPPQQATPMFVPKTSPAPTPTAAAAPPQHFAPAPQQMQQIPQPAAPAPPPPPPVPTGPPANINITNVDTSQVEPALRAVVKSLGGLFSYCAGAPASQAPGKKREMEDNSKRLGQLFWKLNSRDVSPGVQQKLLQLCAALDAGDFNTASHVQVGLTSTDWDECSNWLTALKRLIKTRQSLH</sequence>
<evidence type="ECO:0000259" key="16">
    <source>
        <dbReference type="Pfam" id="PF12931"/>
    </source>
</evidence>
<dbReference type="Pfam" id="PF12931">
    <property type="entry name" value="TPR_Sec16"/>
    <property type="match status" value="1"/>
</dbReference>
<dbReference type="GO" id="GO:0070971">
    <property type="term" value="C:endoplasmic reticulum exit site"/>
    <property type="evidence" value="ECO:0007669"/>
    <property type="project" value="TreeGrafter"/>
</dbReference>
<dbReference type="InterPro" id="IPR015943">
    <property type="entry name" value="WD40/YVTN_repeat-like_dom_sf"/>
</dbReference>
<feature type="compositionally biased region" description="Pro residues" evidence="14">
    <location>
        <begin position="1024"/>
        <end position="1036"/>
    </location>
</feature>
<dbReference type="InterPro" id="IPR036322">
    <property type="entry name" value="WD40_repeat_dom_sf"/>
</dbReference>
<keyword evidence="10" id="KW-0472">Membrane</keyword>
<dbReference type="PANTHER" id="PTHR13923">
    <property type="entry name" value="SEC31-RELATED PROTEIN"/>
    <property type="match status" value="1"/>
</dbReference>
<accession>A0AAW1R698</accession>
<evidence type="ECO:0000256" key="8">
    <source>
        <dbReference type="ARBA" id="ARBA00022892"/>
    </source>
</evidence>
<evidence type="ECO:0000256" key="3">
    <source>
        <dbReference type="ARBA" id="ARBA00009358"/>
    </source>
</evidence>
<feature type="compositionally biased region" description="Low complexity" evidence="14">
    <location>
        <begin position="874"/>
        <end position="914"/>
    </location>
</feature>
<evidence type="ECO:0000256" key="10">
    <source>
        <dbReference type="ARBA" id="ARBA00023136"/>
    </source>
</evidence>
<protein>
    <submittedName>
        <fullName evidence="17">Uncharacterized protein</fullName>
    </submittedName>
</protein>
<evidence type="ECO:0000256" key="1">
    <source>
        <dbReference type="ARBA" id="ARBA00004156"/>
    </source>
</evidence>
<keyword evidence="18" id="KW-1185">Reference proteome</keyword>
<evidence type="ECO:0000256" key="9">
    <source>
        <dbReference type="ARBA" id="ARBA00022927"/>
    </source>
</evidence>
<keyword evidence="5 13" id="KW-0853">WD repeat</keyword>
<dbReference type="InterPro" id="IPR001680">
    <property type="entry name" value="WD40_rpt"/>
</dbReference>
<evidence type="ECO:0000259" key="15">
    <source>
        <dbReference type="Pfam" id="PF07304"/>
    </source>
</evidence>
<dbReference type="SUPFAM" id="SSF50978">
    <property type="entry name" value="WD40 repeat-like"/>
    <property type="match status" value="1"/>
</dbReference>
<evidence type="ECO:0000256" key="2">
    <source>
        <dbReference type="ARBA" id="ARBA00004586"/>
    </source>
</evidence>
<dbReference type="InterPro" id="IPR024298">
    <property type="entry name" value="Sec16_Sec23-bd"/>
</dbReference>
<dbReference type="Pfam" id="PF00400">
    <property type="entry name" value="WD40"/>
    <property type="match status" value="3"/>
</dbReference>
<evidence type="ECO:0000256" key="5">
    <source>
        <dbReference type="ARBA" id="ARBA00022574"/>
    </source>
</evidence>
<feature type="region of interest" description="Disordered" evidence="14">
    <location>
        <begin position="554"/>
        <end position="583"/>
    </location>
</feature>
<proteinExistence type="inferred from homology"/>
<dbReference type="Gene3D" id="1.25.40.1030">
    <property type="match status" value="1"/>
</dbReference>
<keyword evidence="9" id="KW-0653">Protein transport</keyword>
<keyword evidence="4" id="KW-0813">Transport</keyword>
<dbReference type="PROSITE" id="PS00678">
    <property type="entry name" value="WD_REPEATS_1"/>
    <property type="match status" value="3"/>
</dbReference>
<dbReference type="GO" id="GO:0015031">
    <property type="term" value="P:protein transport"/>
    <property type="evidence" value="ECO:0007669"/>
    <property type="project" value="UniProtKB-KW"/>
</dbReference>
<evidence type="ECO:0000256" key="4">
    <source>
        <dbReference type="ARBA" id="ARBA00022448"/>
    </source>
</evidence>
<comment type="caution">
    <text evidence="17">The sequence shown here is derived from an EMBL/GenBank/DDBJ whole genome shotgun (WGS) entry which is preliminary data.</text>
</comment>
<evidence type="ECO:0000256" key="7">
    <source>
        <dbReference type="ARBA" id="ARBA00022824"/>
    </source>
</evidence>
<gene>
    <name evidence="17" type="ORF">WJX72_004364</name>
</gene>
<comment type="subcellular location">
    <subcellularLocation>
        <location evidence="1">Cytoplasmic vesicle membrane</location>
    </subcellularLocation>
    <subcellularLocation>
        <location evidence="12">Endomembrane system</location>
        <topology evidence="12">Peripheral membrane protein</topology>
        <orientation evidence="12">Cytoplasmic side</orientation>
    </subcellularLocation>
    <subcellularLocation>
        <location evidence="2">Endoplasmic reticulum membrane</location>
    </subcellularLocation>
</comment>
<evidence type="ECO:0000256" key="11">
    <source>
        <dbReference type="ARBA" id="ARBA00023329"/>
    </source>
</evidence>
<organism evidence="17 18">
    <name type="scientific">[Myrmecia] bisecta</name>
    <dbReference type="NCBI Taxonomy" id="41462"/>
    <lineage>
        <taxon>Eukaryota</taxon>
        <taxon>Viridiplantae</taxon>
        <taxon>Chlorophyta</taxon>
        <taxon>core chlorophytes</taxon>
        <taxon>Trebouxiophyceae</taxon>
        <taxon>Trebouxiales</taxon>
        <taxon>Trebouxiaceae</taxon>
        <taxon>Myrmecia</taxon>
    </lineage>
</organism>
<keyword evidence="11" id="KW-0968">Cytoplasmic vesicle</keyword>
<dbReference type="PROSITE" id="PS50082">
    <property type="entry name" value="WD_REPEATS_2"/>
    <property type="match status" value="3"/>
</dbReference>
<dbReference type="GO" id="GO:0007029">
    <property type="term" value="P:endoplasmic reticulum organization"/>
    <property type="evidence" value="ECO:0007669"/>
    <property type="project" value="TreeGrafter"/>
</dbReference>
<dbReference type="GO" id="GO:0005198">
    <property type="term" value="F:structural molecule activity"/>
    <property type="evidence" value="ECO:0007669"/>
    <property type="project" value="TreeGrafter"/>
</dbReference>
<evidence type="ECO:0000256" key="6">
    <source>
        <dbReference type="ARBA" id="ARBA00022737"/>
    </source>
</evidence>
<feature type="compositionally biased region" description="Low complexity" evidence="14">
    <location>
        <begin position="1001"/>
        <end position="1023"/>
    </location>
</feature>
<feature type="repeat" description="WD" evidence="13">
    <location>
        <begin position="122"/>
        <end position="158"/>
    </location>
</feature>
<dbReference type="Pfam" id="PF07304">
    <property type="entry name" value="SRA1"/>
    <property type="match status" value="1"/>
</dbReference>
<evidence type="ECO:0000313" key="18">
    <source>
        <dbReference type="Proteomes" id="UP001489004"/>
    </source>
</evidence>
<keyword evidence="7" id="KW-0256">Endoplasmic reticulum</keyword>
<dbReference type="GO" id="GO:0090110">
    <property type="term" value="P:COPII-coated vesicle cargo loading"/>
    <property type="evidence" value="ECO:0007669"/>
    <property type="project" value="TreeGrafter"/>
</dbReference>
<feature type="region of interest" description="Disordered" evidence="14">
    <location>
        <begin position="874"/>
        <end position="1036"/>
    </location>
</feature>
<keyword evidence="6" id="KW-0677">Repeat</keyword>
<feature type="domain" description="SRA1/Sec31" evidence="15">
    <location>
        <begin position="1022"/>
        <end position="1160"/>
    </location>
</feature>
<feature type="region of interest" description="Disordered" evidence="14">
    <location>
        <begin position="513"/>
        <end position="533"/>
    </location>
</feature>
<evidence type="ECO:0000256" key="14">
    <source>
        <dbReference type="SAM" id="MobiDB-lite"/>
    </source>
</evidence>
<dbReference type="GO" id="GO:0030127">
    <property type="term" value="C:COPII vesicle coat"/>
    <property type="evidence" value="ECO:0007669"/>
    <property type="project" value="TreeGrafter"/>
</dbReference>
<dbReference type="EMBL" id="JALJOR010000001">
    <property type="protein sequence ID" value="KAK9829183.1"/>
    <property type="molecule type" value="Genomic_DNA"/>
</dbReference>
<feature type="compositionally biased region" description="Low complexity" evidence="14">
    <location>
        <begin position="926"/>
        <end position="949"/>
    </location>
</feature>
<feature type="repeat" description="WD" evidence="13">
    <location>
        <begin position="266"/>
        <end position="308"/>
    </location>
</feature>
<dbReference type="SMART" id="SM00320">
    <property type="entry name" value="WD40"/>
    <property type="match status" value="6"/>
</dbReference>
<comment type="similarity">
    <text evidence="3">Belongs to the WD repeat SEC31 family.</text>
</comment>
<evidence type="ECO:0000313" key="17">
    <source>
        <dbReference type="EMBL" id="KAK9829183.1"/>
    </source>
</evidence>
<evidence type="ECO:0000256" key="12">
    <source>
        <dbReference type="ARBA" id="ARBA00029433"/>
    </source>
</evidence>
<feature type="domain" description="Sec16 Sec23-binding" evidence="16">
    <location>
        <begin position="587"/>
        <end position="780"/>
    </location>
</feature>
<dbReference type="InterPro" id="IPR009917">
    <property type="entry name" value="SRA1/Sec31"/>
</dbReference>
<dbReference type="InterPro" id="IPR040251">
    <property type="entry name" value="SEC31-like"/>
</dbReference>
<dbReference type="AlphaFoldDB" id="A0AAW1R698"/>
<dbReference type="Proteomes" id="UP001489004">
    <property type="component" value="Unassembled WGS sequence"/>
</dbReference>
<reference evidence="17 18" key="1">
    <citation type="journal article" date="2024" name="Nat. Commun.">
        <title>Phylogenomics reveals the evolutionary origins of lichenization in chlorophyte algae.</title>
        <authorList>
            <person name="Puginier C."/>
            <person name="Libourel C."/>
            <person name="Otte J."/>
            <person name="Skaloud P."/>
            <person name="Haon M."/>
            <person name="Grisel S."/>
            <person name="Petersen M."/>
            <person name="Berrin J.G."/>
            <person name="Delaux P.M."/>
            <person name="Dal Grande F."/>
            <person name="Keller J."/>
        </authorList>
    </citation>
    <scope>NUCLEOTIDE SEQUENCE [LARGE SCALE GENOMIC DNA]</scope>
    <source>
        <strain evidence="17 18">SAG 2043</strain>
    </source>
</reference>